<dbReference type="InterPro" id="IPR011109">
    <property type="entry name" value="DNA_bind_recombinase_dom"/>
</dbReference>
<dbReference type="EMBL" id="DVOT01000246">
    <property type="protein sequence ID" value="HIV28997.1"/>
    <property type="molecule type" value="Genomic_DNA"/>
</dbReference>
<evidence type="ECO:0000313" key="3">
    <source>
        <dbReference type="EMBL" id="HIV28997.1"/>
    </source>
</evidence>
<gene>
    <name evidence="3" type="ORF">IAA64_13625</name>
</gene>
<feature type="coiled-coil region" evidence="1">
    <location>
        <begin position="293"/>
        <end position="348"/>
    </location>
</feature>
<evidence type="ECO:0000259" key="2">
    <source>
        <dbReference type="PROSITE" id="PS51737"/>
    </source>
</evidence>
<accession>A0A9D1PAF2</accession>
<dbReference type="GO" id="GO:0000150">
    <property type="term" value="F:DNA strand exchange activity"/>
    <property type="evidence" value="ECO:0007669"/>
    <property type="project" value="InterPro"/>
</dbReference>
<dbReference type="AlphaFoldDB" id="A0A9D1PAF2"/>
<evidence type="ECO:0000313" key="4">
    <source>
        <dbReference type="Proteomes" id="UP000886884"/>
    </source>
</evidence>
<feature type="domain" description="Recombinase" evidence="2">
    <location>
        <begin position="66"/>
        <end position="204"/>
    </location>
</feature>
<dbReference type="Gene3D" id="3.90.1750.20">
    <property type="entry name" value="Putative Large Serine Recombinase, Chain B, Domain 2"/>
    <property type="match status" value="1"/>
</dbReference>
<dbReference type="InterPro" id="IPR050639">
    <property type="entry name" value="SSR_resolvase"/>
</dbReference>
<protein>
    <submittedName>
        <fullName evidence="3">Recombinase family protein</fullName>
    </submittedName>
</protein>
<reference evidence="3" key="2">
    <citation type="journal article" date="2021" name="PeerJ">
        <title>Extensive microbial diversity within the chicken gut microbiome revealed by metagenomics and culture.</title>
        <authorList>
            <person name="Gilroy R."/>
            <person name="Ravi A."/>
            <person name="Getino M."/>
            <person name="Pursley I."/>
            <person name="Horton D.L."/>
            <person name="Alikhan N.F."/>
            <person name="Baker D."/>
            <person name="Gharbi K."/>
            <person name="Hall N."/>
            <person name="Watson M."/>
            <person name="Adriaenssens E.M."/>
            <person name="Foster-Nyarko E."/>
            <person name="Jarju S."/>
            <person name="Secka A."/>
            <person name="Antonio M."/>
            <person name="Oren A."/>
            <person name="Chaudhuri R.R."/>
            <person name="La Ragione R."/>
            <person name="Hildebrand F."/>
            <person name="Pallen M.J."/>
        </authorList>
    </citation>
    <scope>NUCLEOTIDE SEQUENCE</scope>
    <source>
        <strain evidence="3">CHK183-6373</strain>
    </source>
</reference>
<dbReference type="Pfam" id="PF07508">
    <property type="entry name" value="Recombinase"/>
    <property type="match status" value="1"/>
</dbReference>
<comment type="caution">
    <text evidence="3">The sequence shown here is derived from an EMBL/GenBank/DDBJ whole genome shotgun (WGS) entry which is preliminary data.</text>
</comment>
<dbReference type="PANTHER" id="PTHR30461">
    <property type="entry name" value="DNA-INVERTASE FROM LAMBDOID PROPHAGE"/>
    <property type="match status" value="1"/>
</dbReference>
<keyword evidence="1" id="KW-0175">Coiled coil</keyword>
<sequence>MQTIAYSGTKIITPYKTYDPADPSDEEFFELKLFFARREYAQIKRRMQTGRISSVLAGLYIGSKPPYGYKRKKLENEKGWMLEIALEEAAVVRQIFEWYLRGENGEELGCSKIAARLTEMGIRPREKSKWGAETILQMLKNPVYTGKVTWGRHSTETEIKNGERKRVNRYNGQQIICDGRHEAIISEKMFESVQQEILQNRKCRNPRRVPLVNPLAGIVVCGMCGASLHMQRNKYTSDHDLLMCPNQYCESSGAYLKSVESAILETLKQWVNEIDAERIEAQPEDVHESDGMRAALEKELETIGNQLNRLRDLLEQGVYSPVTYLEREQILTERAEAAKVALAALENKNPPMNEAIRMQAPKIRDVLALYEKAQTPAGKNVMLKSVIEKVVYIKSEKCGRVKELGQKMQLEIYPKVPKN</sequence>
<evidence type="ECO:0000256" key="1">
    <source>
        <dbReference type="SAM" id="Coils"/>
    </source>
</evidence>
<proteinExistence type="predicted"/>
<dbReference type="InterPro" id="IPR038109">
    <property type="entry name" value="DNA_bind_recomb_sf"/>
</dbReference>
<reference evidence="3" key="1">
    <citation type="submission" date="2020-10" db="EMBL/GenBank/DDBJ databases">
        <authorList>
            <person name="Gilroy R."/>
        </authorList>
    </citation>
    <scope>NUCLEOTIDE SEQUENCE</scope>
    <source>
        <strain evidence="3">CHK183-6373</strain>
    </source>
</reference>
<dbReference type="PANTHER" id="PTHR30461:SF23">
    <property type="entry name" value="DNA RECOMBINASE-RELATED"/>
    <property type="match status" value="1"/>
</dbReference>
<dbReference type="PROSITE" id="PS51737">
    <property type="entry name" value="RECOMBINASE_DNA_BIND"/>
    <property type="match status" value="1"/>
</dbReference>
<dbReference type="Proteomes" id="UP000886884">
    <property type="component" value="Unassembled WGS sequence"/>
</dbReference>
<name>A0A9D1PAF2_9FIRM</name>
<organism evidence="3 4">
    <name type="scientific">Candidatus Ornithocaccomicrobium faecavium</name>
    <dbReference type="NCBI Taxonomy" id="2840890"/>
    <lineage>
        <taxon>Bacteria</taxon>
        <taxon>Bacillati</taxon>
        <taxon>Bacillota</taxon>
        <taxon>Clostridia</taxon>
        <taxon>Candidatus Ornithocaccomicrobium</taxon>
    </lineage>
</organism>
<dbReference type="GO" id="GO:0003677">
    <property type="term" value="F:DNA binding"/>
    <property type="evidence" value="ECO:0007669"/>
    <property type="project" value="InterPro"/>
</dbReference>